<gene>
    <name evidence="1" type="ORF">dnm_077970</name>
</gene>
<accession>A0A975GT41</accession>
<keyword evidence="2" id="KW-1185">Reference proteome</keyword>
<dbReference type="KEGG" id="dmm:dnm_077970"/>
<dbReference type="AlphaFoldDB" id="A0A975GT41"/>
<organism evidence="1 2">
    <name type="scientific">Desulfonema magnum</name>
    <dbReference type="NCBI Taxonomy" id="45655"/>
    <lineage>
        <taxon>Bacteria</taxon>
        <taxon>Pseudomonadati</taxon>
        <taxon>Thermodesulfobacteriota</taxon>
        <taxon>Desulfobacteria</taxon>
        <taxon>Desulfobacterales</taxon>
        <taxon>Desulfococcaceae</taxon>
        <taxon>Desulfonema</taxon>
    </lineage>
</organism>
<dbReference type="Proteomes" id="UP000663722">
    <property type="component" value="Chromosome"/>
</dbReference>
<sequence length="49" mass="6122">MRTFHFRTPKKYRKTFVQVLTSGRNLFFNLVSSEKLKIYKRRSYVRHKK</sequence>
<proteinExistence type="predicted"/>
<reference evidence="1" key="1">
    <citation type="journal article" date="2021" name="Microb. Physiol.">
        <title>Proteogenomic Insights into the Physiology of Marine, Sulfate-Reducing, Filamentous Desulfonema limicola and Desulfonema magnum.</title>
        <authorList>
            <person name="Schnaars V."/>
            <person name="Wohlbrand L."/>
            <person name="Scheve S."/>
            <person name="Hinrichs C."/>
            <person name="Reinhardt R."/>
            <person name="Rabus R."/>
        </authorList>
    </citation>
    <scope>NUCLEOTIDE SEQUENCE</scope>
    <source>
        <strain evidence="1">4be13</strain>
    </source>
</reference>
<evidence type="ECO:0000313" key="1">
    <source>
        <dbReference type="EMBL" id="QTA91723.1"/>
    </source>
</evidence>
<evidence type="ECO:0000313" key="2">
    <source>
        <dbReference type="Proteomes" id="UP000663722"/>
    </source>
</evidence>
<dbReference type="EMBL" id="CP061800">
    <property type="protein sequence ID" value="QTA91723.1"/>
    <property type="molecule type" value="Genomic_DNA"/>
</dbReference>
<protein>
    <submittedName>
        <fullName evidence="1">Uncharacterized protein</fullName>
    </submittedName>
</protein>
<name>A0A975GT41_9BACT</name>